<accession>A0AAD7EEB8</accession>
<dbReference type="Proteomes" id="UP001218218">
    <property type="component" value="Unassembled WGS sequence"/>
</dbReference>
<protein>
    <recommendedName>
        <fullName evidence="3">PNPLA domain-containing protein</fullName>
    </recommendedName>
</protein>
<dbReference type="AlphaFoldDB" id="A0AAD7EEB8"/>
<comment type="caution">
    <text evidence="1">The sequence shown here is derived from an EMBL/GenBank/DDBJ whole genome shotgun (WGS) entry which is preliminary data.</text>
</comment>
<dbReference type="EMBL" id="JARIHO010000060">
    <property type="protein sequence ID" value="KAJ7315755.1"/>
    <property type="molecule type" value="Genomic_DNA"/>
</dbReference>
<reference evidence="1" key="1">
    <citation type="submission" date="2023-03" db="EMBL/GenBank/DDBJ databases">
        <title>Massive genome expansion in bonnet fungi (Mycena s.s.) driven by repeated elements and novel gene families across ecological guilds.</title>
        <authorList>
            <consortium name="Lawrence Berkeley National Laboratory"/>
            <person name="Harder C.B."/>
            <person name="Miyauchi S."/>
            <person name="Viragh M."/>
            <person name="Kuo A."/>
            <person name="Thoen E."/>
            <person name="Andreopoulos B."/>
            <person name="Lu D."/>
            <person name="Skrede I."/>
            <person name="Drula E."/>
            <person name="Henrissat B."/>
            <person name="Morin E."/>
            <person name="Kohler A."/>
            <person name="Barry K."/>
            <person name="LaButti K."/>
            <person name="Morin E."/>
            <person name="Salamov A."/>
            <person name="Lipzen A."/>
            <person name="Mereny Z."/>
            <person name="Hegedus B."/>
            <person name="Baldrian P."/>
            <person name="Stursova M."/>
            <person name="Weitz H."/>
            <person name="Taylor A."/>
            <person name="Grigoriev I.V."/>
            <person name="Nagy L.G."/>
            <person name="Martin F."/>
            <person name="Kauserud H."/>
        </authorList>
    </citation>
    <scope>NUCLEOTIDE SEQUENCE</scope>
    <source>
        <strain evidence="1">CBHHK002</strain>
    </source>
</reference>
<evidence type="ECO:0000313" key="1">
    <source>
        <dbReference type="EMBL" id="KAJ7315755.1"/>
    </source>
</evidence>
<name>A0AAD7EEB8_9AGAR</name>
<gene>
    <name evidence="1" type="ORF">DFH08DRAFT_820335</name>
</gene>
<organism evidence="1 2">
    <name type="scientific">Mycena albidolilacea</name>
    <dbReference type="NCBI Taxonomy" id="1033008"/>
    <lineage>
        <taxon>Eukaryota</taxon>
        <taxon>Fungi</taxon>
        <taxon>Dikarya</taxon>
        <taxon>Basidiomycota</taxon>
        <taxon>Agaricomycotina</taxon>
        <taxon>Agaricomycetes</taxon>
        <taxon>Agaricomycetidae</taxon>
        <taxon>Agaricales</taxon>
        <taxon>Marasmiineae</taxon>
        <taxon>Mycenaceae</taxon>
        <taxon>Mycena</taxon>
    </lineage>
</organism>
<dbReference type="InterPro" id="IPR016035">
    <property type="entry name" value="Acyl_Trfase/lysoPLipase"/>
</dbReference>
<evidence type="ECO:0000313" key="2">
    <source>
        <dbReference type="Proteomes" id="UP001218218"/>
    </source>
</evidence>
<proteinExistence type="predicted"/>
<dbReference type="SUPFAM" id="SSF52151">
    <property type="entry name" value="FabD/lysophospholipase-like"/>
    <property type="match status" value="1"/>
</dbReference>
<evidence type="ECO:0008006" key="3">
    <source>
        <dbReference type="Google" id="ProtNLM"/>
    </source>
</evidence>
<keyword evidence="2" id="KW-1185">Reference proteome</keyword>
<dbReference type="Gene3D" id="3.40.1090.10">
    <property type="entry name" value="Cytosolic phospholipase A2 catalytic domain"/>
    <property type="match status" value="1"/>
</dbReference>
<sequence length="152" mass="16712">MTENGIPYQPAGRGVDFLILDEFKPCFSADELMANSDSNTCKVFILAAQAQGNLNADNFGHESVIKIWEAYFLPQKVDGEKFVDGGLSANNPILLLINEAESFFGPTHPKAYVVSLGTGMMPKITFEDGKVMKLLDYEPWMKLATATEQPTS</sequence>